<comment type="caution">
    <text evidence="1">The sequence shown here is derived from an EMBL/GenBank/DDBJ whole genome shotgun (WGS) entry which is preliminary data.</text>
</comment>
<proteinExistence type="predicted"/>
<protein>
    <submittedName>
        <fullName evidence="1">Uncharacterized protein</fullName>
    </submittedName>
</protein>
<name>A0A6H9UQT5_9ACTN</name>
<sequence>MADSNGYIADPNRLRTAIRQIEEISEMARDIVRDFAGEVARTQGWPGRDDSFAREVLPSERKERESALETGENIAGAGEQIALSTLENLDNIEGTQLGALEGIQAELHRGRPGR</sequence>
<dbReference type="EMBL" id="VZRB01000037">
    <property type="protein sequence ID" value="KAB1140862.1"/>
    <property type="molecule type" value="Genomic_DNA"/>
</dbReference>
<evidence type="ECO:0000313" key="1">
    <source>
        <dbReference type="EMBL" id="KAB1140862.1"/>
    </source>
</evidence>
<accession>A0A6H9UQT5</accession>
<dbReference type="Proteomes" id="UP000442707">
    <property type="component" value="Unassembled WGS sequence"/>
</dbReference>
<dbReference type="AlphaFoldDB" id="A0A6H9UQT5"/>
<gene>
    <name evidence="1" type="ORF">F7R91_34565</name>
</gene>
<dbReference type="RefSeq" id="WP_150956278.1">
    <property type="nucleotide sequence ID" value="NZ_VZRB01000037.1"/>
</dbReference>
<organism evidence="1 2">
    <name type="scientific">Streptomyces luteolifulvus</name>
    <dbReference type="NCBI Taxonomy" id="2615112"/>
    <lineage>
        <taxon>Bacteria</taxon>
        <taxon>Bacillati</taxon>
        <taxon>Actinomycetota</taxon>
        <taxon>Actinomycetes</taxon>
        <taxon>Kitasatosporales</taxon>
        <taxon>Streptomycetaceae</taxon>
        <taxon>Streptomyces</taxon>
    </lineage>
</organism>
<evidence type="ECO:0000313" key="2">
    <source>
        <dbReference type="Proteomes" id="UP000442707"/>
    </source>
</evidence>
<reference evidence="1 2" key="1">
    <citation type="submission" date="2019-09" db="EMBL/GenBank/DDBJ databases">
        <title>Screening of Novel Bioactive Compounds from Soil-Associated.</title>
        <authorList>
            <person name="Zhao S."/>
        </authorList>
    </citation>
    <scope>NUCLEOTIDE SEQUENCE [LARGE SCALE GENOMIC DNA]</scope>
    <source>
        <strain evidence="1 2">HIT-DPA4</strain>
    </source>
</reference>
<keyword evidence="2" id="KW-1185">Reference proteome</keyword>